<name>A0A6N7YGN9_9FIRM</name>
<evidence type="ECO:0000313" key="3">
    <source>
        <dbReference type="EMBL" id="MSU82168.1"/>
    </source>
</evidence>
<dbReference type="Pfam" id="PF03432">
    <property type="entry name" value="Relaxase"/>
    <property type="match status" value="1"/>
</dbReference>
<dbReference type="EMBL" id="VULP01000012">
    <property type="protein sequence ID" value="MSU82168.1"/>
    <property type="molecule type" value="Genomic_DNA"/>
</dbReference>
<evidence type="ECO:0000256" key="1">
    <source>
        <dbReference type="SAM" id="MobiDB-lite"/>
    </source>
</evidence>
<proteinExistence type="predicted"/>
<gene>
    <name evidence="3" type="ORF">FYJ25_07335</name>
</gene>
<evidence type="ECO:0000259" key="2">
    <source>
        <dbReference type="Pfam" id="PF03432"/>
    </source>
</evidence>
<organism evidence="3 4">
    <name type="scientific">Anaerobutyricum soehngenii</name>
    <dbReference type="NCBI Taxonomy" id="105843"/>
    <lineage>
        <taxon>Bacteria</taxon>
        <taxon>Bacillati</taxon>
        <taxon>Bacillota</taxon>
        <taxon>Clostridia</taxon>
        <taxon>Lachnospirales</taxon>
        <taxon>Lachnospiraceae</taxon>
        <taxon>Anaerobutyricum</taxon>
    </lineage>
</organism>
<feature type="domain" description="MobA/VirD2-like nuclease" evidence="2">
    <location>
        <begin position="44"/>
        <end position="145"/>
    </location>
</feature>
<evidence type="ECO:0000313" key="4">
    <source>
        <dbReference type="Proteomes" id="UP000433359"/>
    </source>
</evidence>
<dbReference type="AlphaFoldDB" id="A0A6N7YGN9"/>
<reference evidence="3 4" key="1">
    <citation type="submission" date="2019-08" db="EMBL/GenBank/DDBJ databases">
        <title>In-depth cultivation of the pig gut microbiome towards novel bacterial diversity and tailored functional studies.</title>
        <authorList>
            <person name="Wylensek D."/>
            <person name="Hitch T.C.A."/>
            <person name="Clavel T."/>
        </authorList>
    </citation>
    <scope>NUCLEOTIDE SEQUENCE [LARGE SCALE GENOMIC DNA]</scope>
    <source>
        <strain evidence="3 4">BSM-383-APC-4H</strain>
    </source>
</reference>
<dbReference type="RefSeq" id="WP_154580914.1">
    <property type="nucleotide sequence ID" value="NZ_VULP01000012.1"/>
</dbReference>
<feature type="region of interest" description="Disordered" evidence="1">
    <location>
        <begin position="533"/>
        <end position="558"/>
    </location>
</feature>
<dbReference type="InterPro" id="IPR005094">
    <property type="entry name" value="Endonuclease_MobA/VirD2"/>
</dbReference>
<comment type="caution">
    <text evidence="3">The sequence shown here is derived from an EMBL/GenBank/DDBJ whole genome shotgun (WGS) entry which is preliminary data.</text>
</comment>
<protein>
    <submittedName>
        <fullName evidence="3">Relaxase/mobilization nuclease domain-containing protein</fullName>
    </submittedName>
</protein>
<dbReference type="Proteomes" id="UP000433359">
    <property type="component" value="Unassembled WGS sequence"/>
</dbReference>
<sequence length="558" mass="64653">MAIIKHIKSRNANYSDALEYLLFQHNEKTGKPVLDDSGRKILREEFYMDGLNCDPMSFDKECERTNQFFHKNQKRGDIKSHHYIISFDPADATECGLTGEKAQALCLEFARKNFPGYQALVVTHTDGHNGSGNIHTHIVINSVRKYAVDRQDYMDKPHEQEAGYKHRSTNKLLDHLKHEVMDMCNREGLHQVDLLSPAPSKMTRGEYWVKTHGQDELDKVNTKIRAAGLKPASTVFQTQKQYLRDAIDECSQLSGSFDEFQSLLLDRFNISVIEKRGSYRYLHPDRDRRISAESLGANYGKDFLEQVFQNHENRKDLSHESTHKSKSVSNVDYHTDPFVIFYIKSELRLVTDLQTNVKAMQNQAYARKVKISNLQQMANTLIYIQDHGYDTREDLEHQTSDILSKMEGAQKQLSDLTSKMKTLNSQIHYTGQYFASKSVYAEFLKSRNKKKFRQEHFSDIRSYEEARDWLKAFYPDGKMLSMKTLKSQKSELQESIDAQKSVVKQFRDYHKELEIAGANVDAILGMEEPFVHNSHEQPAQTEKSKINTQHKKKEDKTL</sequence>
<accession>A0A6N7YGN9</accession>